<gene>
    <name evidence="1" type="ORF">SERLADRAFT_473286</name>
</gene>
<dbReference type="RefSeq" id="XP_007320993.1">
    <property type="nucleotide sequence ID" value="XM_007320931.1"/>
</dbReference>
<protein>
    <submittedName>
        <fullName evidence="1">Uncharacterized protein</fullName>
    </submittedName>
</protein>
<reference evidence="1" key="1">
    <citation type="submission" date="2011-04" db="EMBL/GenBank/DDBJ databases">
        <title>Evolution of plant cell wall degrading machinery underlies the functional diversity of forest fungi.</title>
        <authorList>
            <consortium name="US DOE Joint Genome Institute (JGI-PGF)"/>
            <person name="Eastwood D.C."/>
            <person name="Floudas D."/>
            <person name="Binder M."/>
            <person name="Majcherczyk A."/>
            <person name="Schneider P."/>
            <person name="Aerts A."/>
            <person name="Asiegbu F.O."/>
            <person name="Baker S.E."/>
            <person name="Barry K."/>
            <person name="Bendiksby M."/>
            <person name="Blumentritt M."/>
            <person name="Coutinho P.M."/>
            <person name="Cullen D."/>
            <person name="Cullen D."/>
            <person name="Gathman A."/>
            <person name="Goodell B."/>
            <person name="Henrissat B."/>
            <person name="Ihrmark K."/>
            <person name="Kauserud H."/>
            <person name="Kohler A."/>
            <person name="LaButti K."/>
            <person name="Lapidus A."/>
            <person name="Lavin J.L."/>
            <person name="Lee Y.-H."/>
            <person name="Lindquist E."/>
            <person name="Lilly W."/>
            <person name="Lucas S."/>
            <person name="Morin E."/>
            <person name="Murat C."/>
            <person name="Oguiza J.A."/>
            <person name="Park J."/>
            <person name="Pisabarro A.G."/>
            <person name="Riley R."/>
            <person name="Rosling A."/>
            <person name="Salamov A."/>
            <person name="Schmidt O."/>
            <person name="Schmutz J."/>
            <person name="Skrede I."/>
            <person name="Stenlid J."/>
            <person name="Wiebenga A."/>
            <person name="Xie X."/>
            <person name="Kues U."/>
            <person name="Hibbett D.S."/>
            <person name="Hoffmeister D."/>
            <person name="Hogberg N."/>
            <person name="Martin F."/>
            <person name="Grigoriev I.V."/>
            <person name="Watkinson S.C."/>
        </authorList>
    </citation>
    <scope>NUCLEOTIDE SEQUENCE</scope>
    <source>
        <strain evidence="1">S7.9</strain>
    </source>
</reference>
<accession>F8P2S0</accession>
<proteinExistence type="predicted"/>
<evidence type="ECO:0000313" key="1">
    <source>
        <dbReference type="EMBL" id="EGO22455.1"/>
    </source>
</evidence>
<dbReference type="EMBL" id="GL945437">
    <property type="protein sequence ID" value="EGO22455.1"/>
    <property type="molecule type" value="Genomic_DNA"/>
</dbReference>
<dbReference type="HOGENOM" id="CLU_2028145_0_0_1"/>
<sequence length="122" mass="13600">MLSATGNTVIGHIAEPYTSMHIVDTIPPIPTMAQLLLPMSPWFKDKGKNLIYLPETVQRLWARMGSDPRGLILELKTGEIVSLELEDYLKAFNLGSDWGKGNVQYVTNDEDWAANILANLSQ</sequence>
<dbReference type="Proteomes" id="UP000008064">
    <property type="component" value="Unassembled WGS sequence"/>
</dbReference>
<dbReference type="KEGG" id="sla:SERLADRAFT_473286"/>
<dbReference type="GeneID" id="18820287"/>
<organism>
    <name type="scientific">Serpula lacrymans var. lacrymans (strain S7.9)</name>
    <name type="common">Dry rot fungus</name>
    <dbReference type="NCBI Taxonomy" id="578457"/>
    <lineage>
        <taxon>Eukaryota</taxon>
        <taxon>Fungi</taxon>
        <taxon>Dikarya</taxon>
        <taxon>Basidiomycota</taxon>
        <taxon>Agaricomycotina</taxon>
        <taxon>Agaricomycetes</taxon>
        <taxon>Agaricomycetidae</taxon>
        <taxon>Boletales</taxon>
        <taxon>Coniophorineae</taxon>
        <taxon>Serpulaceae</taxon>
        <taxon>Serpula</taxon>
    </lineage>
</organism>
<name>F8P2S0_SERL9</name>
<dbReference type="AlphaFoldDB" id="F8P2S0"/>